<dbReference type="Gene3D" id="3.40.50.1000">
    <property type="entry name" value="HAD superfamily/HAD-like"/>
    <property type="match status" value="1"/>
</dbReference>
<proteinExistence type="inferred from homology"/>
<keyword evidence="8" id="KW-1278">Translocase</keyword>
<dbReference type="PRINTS" id="PR00943">
    <property type="entry name" value="CUATPASE"/>
</dbReference>
<keyword evidence="7 14" id="KW-0479">Metal-binding</keyword>
<feature type="domain" description="P-type ATPase A" evidence="15">
    <location>
        <begin position="117"/>
        <end position="217"/>
    </location>
</feature>
<dbReference type="PROSITE" id="PS00154">
    <property type="entry name" value="ATPASE_E1_E2"/>
    <property type="match status" value="1"/>
</dbReference>
<dbReference type="InterPro" id="IPR027256">
    <property type="entry name" value="P-typ_ATPase_IB"/>
</dbReference>
<keyword evidence="14" id="KW-0547">Nucleotide-binding</keyword>
<dbReference type="InterPro" id="IPR023299">
    <property type="entry name" value="ATPase_P-typ_cyto_dom_N"/>
</dbReference>
<dbReference type="InterPro" id="IPR008250">
    <property type="entry name" value="ATPase_P-typ_transduc_dom_A_sf"/>
</dbReference>
<evidence type="ECO:0000256" key="4">
    <source>
        <dbReference type="ARBA" id="ARBA00022539"/>
    </source>
</evidence>
<dbReference type="SFLD" id="SFLDG00002">
    <property type="entry name" value="C1.7:_P-type_atpase_like"/>
    <property type="match status" value="1"/>
</dbReference>
<dbReference type="Pfam" id="PF00702">
    <property type="entry name" value="Hydrolase"/>
    <property type="match status" value="1"/>
</dbReference>
<dbReference type="Gene3D" id="3.40.1110.10">
    <property type="entry name" value="Calcium-transporting ATPase, cytoplasmic domain N"/>
    <property type="match status" value="1"/>
</dbReference>
<evidence type="ECO:0000256" key="1">
    <source>
        <dbReference type="ARBA" id="ARBA00004651"/>
    </source>
</evidence>
<sequence>MQRFILKHKATITWVNAILIIIAIITNLLFKLVLLSNIVMLIAGIIGVLPIAIQAYQSIKIRVLSIDVLVTIAVIGALVIRNYEEAAVVTFLFLFGSYLEQKTMNKTRRAIKELTDLEPQTAMKLVDNRFEKVDIFDVTKNDILQVKTGERLPVDGTIVNGSVVVNEASITGESKGIYKSENDTVLAGTILENGILYIQTDKVGEETAFGKIIELVENAQDSKSQAERFIDQFAKYYTPLILIMSIVVYIISRNIELAITVLVLGCPGALVIGVPVSNVAGIGNGARHGILLKGAEIIRSLSKVDTMIFDKTGTLTEGQPKVHQQYDYGSQIHQALQYLKSIEIESNHPLANAIVDYLDNIETVPIKQMNVVRGQGIEAQVNGDRVYVGNKQLMKEHHINFPTNSLQHIDELESLGHSIVMVAINNQLCVTLGIKDKVRLDIKQQLKQLSKLGIKQLVVLSGDNQTSVDIVATELGLTTAIGNMYPKDKADYVQKLKDQGHVVAFVGDGINDSPSIAIADIGIAVGSGTDVAIDTSDVVLVKSDFKHLNHAIKLSKKTHRNMIENIMIAVSTVIFLLIALFTSHWLTMSVGMFVHEASILIVILNAMRLLKFGRT</sequence>
<evidence type="ECO:0000313" key="17">
    <source>
        <dbReference type="Proteomes" id="UP000005413"/>
    </source>
</evidence>
<feature type="transmembrane region" description="Helical" evidence="14">
    <location>
        <begin position="63"/>
        <end position="80"/>
    </location>
</feature>
<name>G5JJ72_9STAP</name>
<evidence type="ECO:0000256" key="2">
    <source>
        <dbReference type="ARBA" id="ARBA00006024"/>
    </source>
</evidence>
<dbReference type="EC" id="7.2.2.21" evidence="12"/>
<comment type="subcellular location">
    <subcellularLocation>
        <location evidence="1">Cell membrane</location>
        <topology evidence="1">Multi-pass membrane protein</topology>
    </subcellularLocation>
</comment>
<dbReference type="GO" id="GO:0005524">
    <property type="term" value="F:ATP binding"/>
    <property type="evidence" value="ECO:0007669"/>
    <property type="project" value="UniProtKB-UniRule"/>
</dbReference>
<dbReference type="InterPro" id="IPR036412">
    <property type="entry name" value="HAD-like_sf"/>
</dbReference>
<dbReference type="GO" id="GO:0046872">
    <property type="term" value="F:metal ion binding"/>
    <property type="evidence" value="ECO:0007669"/>
    <property type="project" value="UniProtKB-KW"/>
</dbReference>
<dbReference type="PANTHER" id="PTHR48085">
    <property type="entry name" value="CADMIUM/ZINC-TRANSPORTING ATPASE HMA2-RELATED"/>
    <property type="match status" value="1"/>
</dbReference>
<dbReference type="PANTHER" id="PTHR48085:SF5">
    <property type="entry name" value="CADMIUM_ZINC-TRANSPORTING ATPASE HMA4-RELATED"/>
    <property type="match status" value="1"/>
</dbReference>
<dbReference type="SUPFAM" id="SSF81665">
    <property type="entry name" value="Calcium ATPase, transmembrane domain M"/>
    <property type="match status" value="1"/>
</dbReference>
<feature type="transmembrane region" description="Helical" evidence="14">
    <location>
        <begin position="12"/>
        <end position="30"/>
    </location>
</feature>
<dbReference type="SUPFAM" id="SSF56784">
    <property type="entry name" value="HAD-like"/>
    <property type="match status" value="1"/>
</dbReference>
<organism evidence="16 17">
    <name type="scientific">Staphylococcus simiae CCM 7213 = CCUG 51256</name>
    <dbReference type="NCBI Taxonomy" id="911238"/>
    <lineage>
        <taxon>Bacteria</taxon>
        <taxon>Bacillati</taxon>
        <taxon>Bacillota</taxon>
        <taxon>Bacilli</taxon>
        <taxon>Bacillales</taxon>
        <taxon>Staphylococcaceae</taxon>
        <taxon>Staphylococcus</taxon>
    </lineage>
</organism>
<dbReference type="SUPFAM" id="SSF81653">
    <property type="entry name" value="Calcium ATPase, transduction domain A"/>
    <property type="match status" value="1"/>
</dbReference>
<dbReference type="NCBIfam" id="TIGR01511">
    <property type="entry name" value="ATPase-IB1_Cu"/>
    <property type="match status" value="1"/>
</dbReference>
<dbReference type="InterPro" id="IPR051014">
    <property type="entry name" value="Cation_Transport_ATPase_IB"/>
</dbReference>
<comment type="catalytic activity">
    <reaction evidence="13">
        <text>Cd(2+)(in) + ATP + H2O = Cd(2+)(out) + ADP + phosphate + H(+)</text>
        <dbReference type="Rhea" id="RHEA:12132"/>
        <dbReference type="ChEBI" id="CHEBI:15377"/>
        <dbReference type="ChEBI" id="CHEBI:15378"/>
        <dbReference type="ChEBI" id="CHEBI:30616"/>
        <dbReference type="ChEBI" id="CHEBI:43474"/>
        <dbReference type="ChEBI" id="CHEBI:48775"/>
        <dbReference type="ChEBI" id="CHEBI:456216"/>
        <dbReference type="EC" id="7.2.2.21"/>
    </reaction>
</comment>
<feature type="transmembrane region" description="Helical" evidence="14">
    <location>
        <begin position="566"/>
        <end position="586"/>
    </location>
</feature>
<feature type="transmembrane region" description="Helical" evidence="14">
    <location>
        <begin position="257"/>
        <end position="283"/>
    </location>
</feature>
<feature type="transmembrane region" description="Helical" evidence="14">
    <location>
        <begin position="233"/>
        <end position="251"/>
    </location>
</feature>
<dbReference type="SFLD" id="SFLDF00027">
    <property type="entry name" value="p-type_atpase"/>
    <property type="match status" value="1"/>
</dbReference>
<comment type="similarity">
    <text evidence="2 14">Belongs to the cation transport ATPase (P-type) (TC 3.A.3) family. Type IB subfamily.</text>
</comment>
<keyword evidence="17" id="KW-1185">Reference proteome</keyword>
<accession>G5JJ72</accession>
<evidence type="ECO:0000259" key="15">
    <source>
        <dbReference type="Pfam" id="PF00122"/>
    </source>
</evidence>
<dbReference type="InterPro" id="IPR023298">
    <property type="entry name" value="ATPase_P-typ_TM_dom_sf"/>
</dbReference>
<evidence type="ECO:0000256" key="11">
    <source>
        <dbReference type="ARBA" id="ARBA00023136"/>
    </source>
</evidence>
<dbReference type="OrthoDB" id="9813266at2"/>
<reference evidence="16 17" key="1">
    <citation type="journal article" date="2012" name="BMC Genomics">
        <title>Comparative genomic analysis of the genus Staphylococcus including Staphylococcus aureus and its newly described sister species Staphylococcus simiae.</title>
        <authorList>
            <person name="Suzuki H."/>
            <person name="Lefebure T."/>
            <person name="Pavinski Bitar P."/>
            <person name="Stanhope M.J."/>
        </authorList>
    </citation>
    <scope>NUCLEOTIDE SEQUENCE [LARGE SCALE GENOMIC DNA]</scope>
    <source>
        <strain evidence="16 17">CCM 7213</strain>
    </source>
</reference>
<dbReference type="EMBL" id="AEUN01000434">
    <property type="protein sequence ID" value="EHJ07760.1"/>
    <property type="molecule type" value="Genomic_DNA"/>
</dbReference>
<dbReference type="Proteomes" id="UP000005413">
    <property type="component" value="Unassembled WGS sequence"/>
</dbReference>
<dbReference type="PATRIC" id="fig|911238.3.peg.1312"/>
<keyword evidence="6 14" id="KW-0812">Transmembrane</keyword>
<dbReference type="AlphaFoldDB" id="G5JJ72"/>
<comment type="caution">
    <text evidence="16">The sequence shown here is derived from an EMBL/GenBank/DDBJ whole genome shotgun (WGS) entry which is preliminary data.</text>
</comment>
<evidence type="ECO:0000256" key="6">
    <source>
        <dbReference type="ARBA" id="ARBA00022692"/>
    </source>
</evidence>
<gene>
    <name evidence="16" type="ORF">SS7213T_07607</name>
</gene>
<keyword evidence="14" id="KW-1003">Cell membrane</keyword>
<dbReference type="InterPro" id="IPR023214">
    <property type="entry name" value="HAD_sf"/>
</dbReference>
<evidence type="ECO:0000256" key="14">
    <source>
        <dbReference type="RuleBase" id="RU362081"/>
    </source>
</evidence>
<evidence type="ECO:0000256" key="13">
    <source>
        <dbReference type="ARBA" id="ARBA00049338"/>
    </source>
</evidence>
<evidence type="ECO:0000256" key="3">
    <source>
        <dbReference type="ARBA" id="ARBA00022448"/>
    </source>
</evidence>
<dbReference type="InterPro" id="IPR059000">
    <property type="entry name" value="ATPase_P-type_domA"/>
</dbReference>
<dbReference type="SFLD" id="SFLDS00003">
    <property type="entry name" value="Haloacid_Dehalogenase"/>
    <property type="match status" value="1"/>
</dbReference>
<dbReference type="GO" id="GO:0005886">
    <property type="term" value="C:plasma membrane"/>
    <property type="evidence" value="ECO:0007669"/>
    <property type="project" value="UniProtKB-SubCell"/>
</dbReference>
<protein>
    <recommendedName>
        <fullName evidence="12">Cd(2+)-exporting ATPase</fullName>
        <ecNumber evidence="12">7.2.2.21</ecNumber>
    </recommendedName>
</protein>
<keyword evidence="4" id="KW-0104">Cadmium</keyword>
<keyword evidence="3" id="KW-0813">Transport</keyword>
<dbReference type="NCBIfam" id="TIGR01525">
    <property type="entry name" value="ATPase-IB_hvy"/>
    <property type="match status" value="1"/>
</dbReference>
<dbReference type="Pfam" id="PF00122">
    <property type="entry name" value="E1-E2_ATPase"/>
    <property type="match status" value="1"/>
</dbReference>
<dbReference type="InterPro" id="IPR001757">
    <property type="entry name" value="P_typ_ATPase"/>
</dbReference>
<feature type="transmembrane region" description="Helical" evidence="14">
    <location>
        <begin position="592"/>
        <end position="610"/>
    </location>
</feature>
<dbReference type="GO" id="GO:0008551">
    <property type="term" value="F:P-type cadmium transporter activity"/>
    <property type="evidence" value="ECO:0007669"/>
    <property type="project" value="UniProtKB-EC"/>
</dbReference>
<evidence type="ECO:0000256" key="9">
    <source>
        <dbReference type="ARBA" id="ARBA00022989"/>
    </source>
</evidence>
<keyword evidence="10" id="KW-0406">Ion transport</keyword>
<keyword evidence="5" id="KW-0597">Phosphoprotein</keyword>
<keyword evidence="11 14" id="KW-0472">Membrane</keyword>
<evidence type="ECO:0000256" key="7">
    <source>
        <dbReference type="ARBA" id="ARBA00022723"/>
    </source>
</evidence>
<feature type="transmembrane region" description="Helical" evidence="14">
    <location>
        <begin position="36"/>
        <end position="56"/>
    </location>
</feature>
<keyword evidence="9 14" id="KW-1133">Transmembrane helix</keyword>
<dbReference type="GO" id="GO:0016887">
    <property type="term" value="F:ATP hydrolysis activity"/>
    <property type="evidence" value="ECO:0007669"/>
    <property type="project" value="InterPro"/>
</dbReference>
<evidence type="ECO:0000313" key="16">
    <source>
        <dbReference type="EMBL" id="EHJ07760.1"/>
    </source>
</evidence>
<dbReference type="RefSeq" id="WP_002464226.1">
    <property type="nucleotide sequence ID" value="NZ_AEUN01000434.1"/>
</dbReference>
<dbReference type="PRINTS" id="PR00119">
    <property type="entry name" value="CATATPASE"/>
</dbReference>
<dbReference type="FunFam" id="2.70.150.10:FF:000002">
    <property type="entry name" value="Copper-transporting ATPase 1, putative"/>
    <property type="match status" value="1"/>
</dbReference>
<evidence type="ECO:0000256" key="5">
    <source>
        <dbReference type="ARBA" id="ARBA00022553"/>
    </source>
</evidence>
<evidence type="ECO:0000256" key="8">
    <source>
        <dbReference type="ARBA" id="ARBA00022967"/>
    </source>
</evidence>
<evidence type="ECO:0000256" key="10">
    <source>
        <dbReference type="ARBA" id="ARBA00023065"/>
    </source>
</evidence>
<dbReference type="NCBIfam" id="TIGR01494">
    <property type="entry name" value="ATPase_P-type"/>
    <property type="match status" value="1"/>
</dbReference>
<evidence type="ECO:0000256" key="12">
    <source>
        <dbReference type="ARBA" id="ARBA00039103"/>
    </source>
</evidence>
<dbReference type="InterPro" id="IPR044492">
    <property type="entry name" value="P_typ_ATPase_HD_dom"/>
</dbReference>
<keyword evidence="14" id="KW-0067">ATP-binding</keyword>
<dbReference type="InterPro" id="IPR018303">
    <property type="entry name" value="ATPase_P-typ_P_site"/>
</dbReference>
<feature type="transmembrane region" description="Helical" evidence="14">
    <location>
        <begin position="86"/>
        <end position="101"/>
    </location>
</feature>
<dbReference type="Gene3D" id="2.70.150.10">
    <property type="entry name" value="Calcium-transporting ATPase, cytoplasmic transduction domain A"/>
    <property type="match status" value="1"/>
</dbReference>
<dbReference type="CDD" id="cd02079">
    <property type="entry name" value="P-type_ATPase_HM"/>
    <property type="match status" value="1"/>
</dbReference>